<evidence type="ECO:0000259" key="5">
    <source>
        <dbReference type="PROSITE" id="PS50893"/>
    </source>
</evidence>
<feature type="domain" description="ABC transporter" evidence="5">
    <location>
        <begin position="266"/>
        <end position="508"/>
    </location>
</feature>
<sequence>MKDISRESADISPLLVMKGIVKQFPGVRALDGVDLDVRAGEVHCLLGQNGAGKSTLIKVLAGAHQPDEGEVLLGGELVRLSDPTAAMRQGVATIYQELDLVDGLSVAENIFLGHEHARFGFTRRGDAHTATRALLSRLGHGEIRPGMEVGRLSPAGKQLVSMARALSHEARVIVMDEPSAALAHDEVANLFRIIRELTEQGVAVVYISHRLEEIREIGDRVTVLKDGRTVAVGLPARDTPARTIVSLMTGRDVEYVFPPRPAGGTADGEEILRVSGLSVPGRVRDVSFTVRAGEIVGLAGLVGSGRTEILEAVYGARKATGKVEFLGRPLRLGSTHRSVRLGMGLVPEERKAQALLLDQSVARNLTLASLRRFSRFGWTDAGRERAEAVKMVAALGVRPADPDRPVRVLSGGNQQKAVLGRWLVEGCRLLLLDEPTRGVDVGARAELYALVRRLADDGVGVLLVSSEVPEVLGLADRALVVRDGRIVHEAPAADLDEHRVLDLVMDSLPTIEEHE</sequence>
<dbReference type="PROSITE" id="PS00211">
    <property type="entry name" value="ABC_TRANSPORTER_1"/>
    <property type="match status" value="1"/>
</dbReference>
<organism evidence="6 7">
    <name type="scientific">Actinocorallia longicatena</name>
    <dbReference type="NCBI Taxonomy" id="111803"/>
    <lineage>
        <taxon>Bacteria</taxon>
        <taxon>Bacillati</taxon>
        <taxon>Actinomycetota</taxon>
        <taxon>Actinomycetes</taxon>
        <taxon>Streptosporangiales</taxon>
        <taxon>Thermomonosporaceae</taxon>
        <taxon>Actinocorallia</taxon>
    </lineage>
</organism>
<dbReference type="InterPro" id="IPR027417">
    <property type="entry name" value="P-loop_NTPase"/>
</dbReference>
<dbReference type="EMBL" id="BAAAUV010000005">
    <property type="protein sequence ID" value="GAA3208637.1"/>
    <property type="molecule type" value="Genomic_DNA"/>
</dbReference>
<feature type="domain" description="ABC transporter" evidence="5">
    <location>
        <begin position="15"/>
        <end position="251"/>
    </location>
</feature>
<dbReference type="InterPro" id="IPR050107">
    <property type="entry name" value="ABC_carbohydrate_import_ATPase"/>
</dbReference>
<name>A0ABP6Q9Z5_9ACTN</name>
<dbReference type="SMART" id="SM00382">
    <property type="entry name" value="AAA"/>
    <property type="match status" value="2"/>
</dbReference>
<keyword evidence="3" id="KW-0547">Nucleotide-binding</keyword>
<evidence type="ECO:0000313" key="6">
    <source>
        <dbReference type="EMBL" id="GAA3208637.1"/>
    </source>
</evidence>
<comment type="caution">
    <text evidence="6">The sequence shown here is derived from an EMBL/GenBank/DDBJ whole genome shotgun (WGS) entry which is preliminary data.</text>
</comment>
<evidence type="ECO:0000256" key="4">
    <source>
        <dbReference type="ARBA" id="ARBA00022840"/>
    </source>
</evidence>
<dbReference type="InterPro" id="IPR003439">
    <property type="entry name" value="ABC_transporter-like_ATP-bd"/>
</dbReference>
<evidence type="ECO:0000256" key="1">
    <source>
        <dbReference type="ARBA" id="ARBA00022448"/>
    </source>
</evidence>
<gene>
    <name evidence="6" type="ORF">GCM10010468_25680</name>
</gene>
<keyword evidence="4 6" id="KW-0067">ATP-binding</keyword>
<evidence type="ECO:0000256" key="2">
    <source>
        <dbReference type="ARBA" id="ARBA00022737"/>
    </source>
</evidence>
<evidence type="ECO:0000256" key="3">
    <source>
        <dbReference type="ARBA" id="ARBA00022741"/>
    </source>
</evidence>
<dbReference type="Gene3D" id="3.40.50.300">
    <property type="entry name" value="P-loop containing nucleotide triphosphate hydrolases"/>
    <property type="match status" value="2"/>
</dbReference>
<proteinExistence type="predicted"/>
<dbReference type="InterPro" id="IPR003593">
    <property type="entry name" value="AAA+_ATPase"/>
</dbReference>
<dbReference type="RefSeq" id="WP_344826741.1">
    <property type="nucleotide sequence ID" value="NZ_BAAAUV010000005.1"/>
</dbReference>
<dbReference type="PROSITE" id="PS50893">
    <property type="entry name" value="ABC_TRANSPORTER_2"/>
    <property type="match status" value="2"/>
</dbReference>
<dbReference type="SUPFAM" id="SSF52540">
    <property type="entry name" value="P-loop containing nucleoside triphosphate hydrolases"/>
    <property type="match status" value="2"/>
</dbReference>
<keyword evidence="1" id="KW-0813">Transport</keyword>
<protein>
    <submittedName>
        <fullName evidence="6">Sugar ABC transporter ATP-binding protein</fullName>
    </submittedName>
</protein>
<dbReference type="CDD" id="cd03215">
    <property type="entry name" value="ABC_Carb_Monos_II"/>
    <property type="match status" value="1"/>
</dbReference>
<dbReference type="PANTHER" id="PTHR43790:SF9">
    <property type="entry name" value="GALACTOFURANOSE TRANSPORTER ATP-BINDING PROTEIN YTFR"/>
    <property type="match status" value="1"/>
</dbReference>
<keyword evidence="7" id="KW-1185">Reference proteome</keyword>
<accession>A0ABP6Q9Z5</accession>
<dbReference type="PANTHER" id="PTHR43790">
    <property type="entry name" value="CARBOHYDRATE TRANSPORT ATP-BINDING PROTEIN MG119-RELATED"/>
    <property type="match status" value="1"/>
</dbReference>
<dbReference type="Proteomes" id="UP001501237">
    <property type="component" value="Unassembled WGS sequence"/>
</dbReference>
<keyword evidence="2" id="KW-0677">Repeat</keyword>
<dbReference type="GO" id="GO:0005524">
    <property type="term" value="F:ATP binding"/>
    <property type="evidence" value="ECO:0007669"/>
    <property type="project" value="UniProtKB-KW"/>
</dbReference>
<reference evidence="7" key="1">
    <citation type="journal article" date="2019" name="Int. J. Syst. Evol. Microbiol.">
        <title>The Global Catalogue of Microorganisms (GCM) 10K type strain sequencing project: providing services to taxonomists for standard genome sequencing and annotation.</title>
        <authorList>
            <consortium name="The Broad Institute Genomics Platform"/>
            <consortium name="The Broad Institute Genome Sequencing Center for Infectious Disease"/>
            <person name="Wu L."/>
            <person name="Ma J."/>
        </authorList>
    </citation>
    <scope>NUCLEOTIDE SEQUENCE [LARGE SCALE GENOMIC DNA]</scope>
    <source>
        <strain evidence="7">JCM 9377</strain>
    </source>
</reference>
<dbReference type="InterPro" id="IPR017871">
    <property type="entry name" value="ABC_transporter-like_CS"/>
</dbReference>
<evidence type="ECO:0000313" key="7">
    <source>
        <dbReference type="Proteomes" id="UP001501237"/>
    </source>
</evidence>
<dbReference type="Pfam" id="PF00005">
    <property type="entry name" value="ABC_tran"/>
    <property type="match status" value="2"/>
</dbReference>
<dbReference type="PROSITE" id="PS50890">
    <property type="entry name" value="PUA"/>
    <property type="match status" value="1"/>
</dbReference>
<dbReference type="CDD" id="cd03216">
    <property type="entry name" value="ABC_Carb_Monos_I"/>
    <property type="match status" value="1"/>
</dbReference>